<dbReference type="RefSeq" id="WP_142024090.1">
    <property type="nucleotide sequence ID" value="NZ_VFQE01000001.1"/>
</dbReference>
<sequence>MSIEMPPAEVHALAHTLRGAAADAEEIAPRLARPGNVGDVLLPGVEAFLDGQRAVGRALAGELGWLAATVAAVADSWMALDRALLASRGRSGAE</sequence>
<name>A0A543PB49_9ACTN</name>
<comment type="caution">
    <text evidence="1">The sequence shown here is derived from an EMBL/GenBank/DDBJ whole genome shotgun (WGS) entry which is preliminary data.</text>
</comment>
<protein>
    <recommendedName>
        <fullName evidence="3">Excreted virulence factor EspC (Type VII ESX diderm)</fullName>
    </recommendedName>
</protein>
<evidence type="ECO:0008006" key="3">
    <source>
        <dbReference type="Google" id="ProtNLM"/>
    </source>
</evidence>
<proteinExistence type="predicted"/>
<organism evidence="1 2">
    <name type="scientific">Blastococcus colisei</name>
    <dbReference type="NCBI Taxonomy" id="1564162"/>
    <lineage>
        <taxon>Bacteria</taxon>
        <taxon>Bacillati</taxon>
        <taxon>Actinomycetota</taxon>
        <taxon>Actinomycetes</taxon>
        <taxon>Geodermatophilales</taxon>
        <taxon>Geodermatophilaceae</taxon>
        <taxon>Blastococcus</taxon>
    </lineage>
</organism>
<evidence type="ECO:0000313" key="1">
    <source>
        <dbReference type="EMBL" id="TQN41309.1"/>
    </source>
</evidence>
<reference evidence="1 2" key="1">
    <citation type="submission" date="2019-06" db="EMBL/GenBank/DDBJ databases">
        <title>Sequencing the genomes of 1000 actinobacteria strains.</title>
        <authorList>
            <person name="Klenk H.-P."/>
        </authorList>
    </citation>
    <scope>NUCLEOTIDE SEQUENCE [LARGE SCALE GENOMIC DNA]</scope>
    <source>
        <strain evidence="1 2">DSM 46837</strain>
    </source>
</reference>
<dbReference type="OrthoDB" id="5192751at2"/>
<gene>
    <name evidence="1" type="ORF">FHU33_0673</name>
</gene>
<keyword evidence="2" id="KW-1185">Reference proteome</keyword>
<dbReference type="EMBL" id="VFQE01000001">
    <property type="protein sequence ID" value="TQN41309.1"/>
    <property type="molecule type" value="Genomic_DNA"/>
</dbReference>
<evidence type="ECO:0000313" key="2">
    <source>
        <dbReference type="Proteomes" id="UP000319865"/>
    </source>
</evidence>
<dbReference type="AlphaFoldDB" id="A0A543PB49"/>
<accession>A0A543PB49</accession>
<dbReference type="Proteomes" id="UP000319865">
    <property type="component" value="Unassembled WGS sequence"/>
</dbReference>